<dbReference type="Proteomes" id="UP000676336">
    <property type="component" value="Unassembled WGS sequence"/>
</dbReference>
<protein>
    <submittedName>
        <fullName evidence="1">Uncharacterized protein</fullName>
    </submittedName>
</protein>
<feature type="non-terminal residue" evidence="1">
    <location>
        <position position="1"/>
    </location>
</feature>
<evidence type="ECO:0000313" key="1">
    <source>
        <dbReference type="EMBL" id="CAF5208982.1"/>
    </source>
</evidence>
<comment type="caution">
    <text evidence="1">The sequence shown here is derived from an EMBL/GenBank/DDBJ whole genome shotgun (WGS) entry which is preliminary data.</text>
</comment>
<proteinExistence type="predicted"/>
<sequence length="115" mass="13566">SAYCGFIHMECAHRHPVMLFFASHLLRQYLGSSTKVSRARRKWHLGVFLLTNPILIYRRKAYLARFHITEKRLMLMGLKGSQTDCIEQPTHKTNQHVSNISQVDMNDLMQQQQYF</sequence>
<dbReference type="AlphaFoldDB" id="A0A8S3J1N2"/>
<dbReference type="EMBL" id="CAJOBI010338147">
    <property type="protein sequence ID" value="CAF5208982.1"/>
    <property type="molecule type" value="Genomic_DNA"/>
</dbReference>
<name>A0A8S3J1N2_9BILA</name>
<organism evidence="1 2">
    <name type="scientific">Rotaria magnacalcarata</name>
    <dbReference type="NCBI Taxonomy" id="392030"/>
    <lineage>
        <taxon>Eukaryota</taxon>
        <taxon>Metazoa</taxon>
        <taxon>Spiralia</taxon>
        <taxon>Gnathifera</taxon>
        <taxon>Rotifera</taxon>
        <taxon>Eurotatoria</taxon>
        <taxon>Bdelloidea</taxon>
        <taxon>Philodinida</taxon>
        <taxon>Philodinidae</taxon>
        <taxon>Rotaria</taxon>
    </lineage>
</organism>
<accession>A0A8S3J1N2</accession>
<evidence type="ECO:0000313" key="2">
    <source>
        <dbReference type="Proteomes" id="UP000676336"/>
    </source>
</evidence>
<gene>
    <name evidence="1" type="ORF">SMN809_LOCUS77757</name>
</gene>
<reference evidence="1" key="1">
    <citation type="submission" date="2021-02" db="EMBL/GenBank/DDBJ databases">
        <authorList>
            <person name="Nowell W R."/>
        </authorList>
    </citation>
    <scope>NUCLEOTIDE SEQUENCE</scope>
</reference>